<reference evidence="3" key="2">
    <citation type="submission" date="2009-11" db="EMBL/GenBank/DDBJ databases">
        <title>The Genome Sequence of Allomyces macrogynus strain ATCC 38327.</title>
        <authorList>
            <consortium name="The Broad Institute Genome Sequencing Platform"/>
            <person name="Russ C."/>
            <person name="Cuomo C."/>
            <person name="Shea T."/>
            <person name="Young S.K."/>
            <person name="Zeng Q."/>
            <person name="Koehrsen M."/>
            <person name="Haas B."/>
            <person name="Borodovsky M."/>
            <person name="Guigo R."/>
            <person name="Alvarado L."/>
            <person name="Berlin A."/>
            <person name="Borenstein D."/>
            <person name="Chen Z."/>
            <person name="Engels R."/>
            <person name="Freedman E."/>
            <person name="Gellesch M."/>
            <person name="Goldberg J."/>
            <person name="Griggs A."/>
            <person name="Gujja S."/>
            <person name="Heiman D."/>
            <person name="Hepburn T."/>
            <person name="Howarth C."/>
            <person name="Jen D."/>
            <person name="Larson L."/>
            <person name="Lewis B."/>
            <person name="Mehta T."/>
            <person name="Park D."/>
            <person name="Pearson M."/>
            <person name="Roberts A."/>
            <person name="Saif S."/>
            <person name="Shenoy N."/>
            <person name="Sisk P."/>
            <person name="Stolte C."/>
            <person name="Sykes S."/>
            <person name="Walk T."/>
            <person name="White J."/>
            <person name="Yandava C."/>
            <person name="Burger G."/>
            <person name="Gray M.W."/>
            <person name="Holland P.W.H."/>
            <person name="King N."/>
            <person name="Lang F.B.F."/>
            <person name="Roger A.J."/>
            <person name="Ruiz-Trillo I."/>
            <person name="Lander E."/>
            <person name="Nusbaum C."/>
        </authorList>
    </citation>
    <scope>NUCLEOTIDE SEQUENCE [LARGE SCALE GENOMIC DNA]</scope>
    <source>
        <strain evidence="3">ATCC 38327</strain>
    </source>
</reference>
<feature type="compositionally biased region" description="Acidic residues" evidence="1">
    <location>
        <begin position="26"/>
        <end position="41"/>
    </location>
</feature>
<reference evidence="2 3" key="1">
    <citation type="submission" date="2009-11" db="EMBL/GenBank/DDBJ databases">
        <title>Annotation of Allomyces macrogynus ATCC 38327.</title>
        <authorList>
            <consortium name="The Broad Institute Genome Sequencing Platform"/>
            <person name="Russ C."/>
            <person name="Cuomo C."/>
            <person name="Burger G."/>
            <person name="Gray M.W."/>
            <person name="Holland P.W.H."/>
            <person name="King N."/>
            <person name="Lang F.B.F."/>
            <person name="Roger A.J."/>
            <person name="Ruiz-Trillo I."/>
            <person name="Young S.K."/>
            <person name="Zeng Q."/>
            <person name="Gargeya S."/>
            <person name="Fitzgerald M."/>
            <person name="Haas B."/>
            <person name="Abouelleil A."/>
            <person name="Alvarado L."/>
            <person name="Arachchi H.M."/>
            <person name="Berlin A."/>
            <person name="Chapman S.B."/>
            <person name="Gearin G."/>
            <person name="Goldberg J."/>
            <person name="Griggs A."/>
            <person name="Gujja S."/>
            <person name="Hansen M."/>
            <person name="Heiman D."/>
            <person name="Howarth C."/>
            <person name="Larimer J."/>
            <person name="Lui A."/>
            <person name="MacDonald P.J.P."/>
            <person name="McCowen C."/>
            <person name="Montmayeur A."/>
            <person name="Murphy C."/>
            <person name="Neiman D."/>
            <person name="Pearson M."/>
            <person name="Priest M."/>
            <person name="Roberts A."/>
            <person name="Saif S."/>
            <person name="Shea T."/>
            <person name="Sisk P."/>
            <person name="Stolte C."/>
            <person name="Sykes S."/>
            <person name="Wortman J."/>
            <person name="Nusbaum C."/>
            <person name="Birren B."/>
        </authorList>
    </citation>
    <scope>NUCLEOTIDE SEQUENCE [LARGE SCALE GENOMIC DNA]</scope>
    <source>
        <strain evidence="2 3">ATCC 38327</strain>
    </source>
</reference>
<proteinExistence type="predicted"/>
<accession>A0A0L0SAX4</accession>
<sequence>MPVSARTIVQSGASPSTAASARARDSDEDDASSGDDHDDDYDAHADGEGISMDELAWLAADAADADMTVSPPGKRASPGDGYGRGMRSASKRARRE</sequence>
<feature type="region of interest" description="Disordered" evidence="1">
    <location>
        <begin position="64"/>
        <end position="96"/>
    </location>
</feature>
<feature type="region of interest" description="Disordered" evidence="1">
    <location>
        <begin position="1"/>
        <end position="48"/>
    </location>
</feature>
<dbReference type="OrthoDB" id="420264at2759"/>
<protein>
    <submittedName>
        <fullName evidence="2">Uncharacterized protein</fullName>
    </submittedName>
</protein>
<dbReference type="EMBL" id="GG745334">
    <property type="protein sequence ID" value="KNE59582.1"/>
    <property type="molecule type" value="Genomic_DNA"/>
</dbReference>
<dbReference type="VEuPathDB" id="FungiDB:AMAG_03840"/>
<organism evidence="2 3">
    <name type="scientific">Allomyces macrogynus (strain ATCC 38327)</name>
    <name type="common">Allomyces javanicus var. macrogynus</name>
    <dbReference type="NCBI Taxonomy" id="578462"/>
    <lineage>
        <taxon>Eukaryota</taxon>
        <taxon>Fungi</taxon>
        <taxon>Fungi incertae sedis</taxon>
        <taxon>Blastocladiomycota</taxon>
        <taxon>Blastocladiomycetes</taxon>
        <taxon>Blastocladiales</taxon>
        <taxon>Blastocladiaceae</taxon>
        <taxon>Allomyces</taxon>
    </lineage>
</organism>
<dbReference type="Proteomes" id="UP000054350">
    <property type="component" value="Unassembled WGS sequence"/>
</dbReference>
<evidence type="ECO:0000256" key="1">
    <source>
        <dbReference type="SAM" id="MobiDB-lite"/>
    </source>
</evidence>
<evidence type="ECO:0000313" key="2">
    <source>
        <dbReference type="EMBL" id="KNE59582.1"/>
    </source>
</evidence>
<keyword evidence="3" id="KW-1185">Reference proteome</keyword>
<dbReference type="AlphaFoldDB" id="A0A0L0SAX4"/>
<feature type="compositionally biased region" description="Low complexity" evidence="1">
    <location>
        <begin position="11"/>
        <end position="21"/>
    </location>
</feature>
<name>A0A0L0SAX4_ALLM3</name>
<evidence type="ECO:0000313" key="3">
    <source>
        <dbReference type="Proteomes" id="UP000054350"/>
    </source>
</evidence>
<gene>
    <name evidence="2" type="ORF">AMAG_03840</name>
</gene>